<dbReference type="Proteomes" id="UP001500320">
    <property type="component" value="Unassembled WGS sequence"/>
</dbReference>
<reference evidence="3" key="1">
    <citation type="journal article" date="2019" name="Int. J. Syst. Evol. Microbiol.">
        <title>The Global Catalogue of Microorganisms (GCM) 10K type strain sequencing project: providing services to taxonomists for standard genome sequencing and annotation.</title>
        <authorList>
            <consortium name="The Broad Institute Genomics Platform"/>
            <consortium name="The Broad Institute Genome Sequencing Center for Infectious Disease"/>
            <person name="Wu L."/>
            <person name="Ma J."/>
        </authorList>
    </citation>
    <scope>NUCLEOTIDE SEQUENCE [LARGE SCALE GENOMIC DNA]</scope>
    <source>
        <strain evidence="3">JCM 9373</strain>
    </source>
</reference>
<proteinExistence type="predicted"/>
<dbReference type="EMBL" id="BAAAUT010000010">
    <property type="protein sequence ID" value="GAA3125899.1"/>
    <property type="molecule type" value="Genomic_DNA"/>
</dbReference>
<accession>A0ABP6MUB5</accession>
<protein>
    <submittedName>
        <fullName evidence="2">Uncharacterized protein</fullName>
    </submittedName>
</protein>
<name>A0ABP6MUB5_9ACTN</name>
<gene>
    <name evidence="2" type="ORF">GCM10010466_15980</name>
</gene>
<evidence type="ECO:0000313" key="2">
    <source>
        <dbReference type="EMBL" id="GAA3125899.1"/>
    </source>
</evidence>
<evidence type="ECO:0000256" key="1">
    <source>
        <dbReference type="SAM" id="MobiDB-lite"/>
    </source>
</evidence>
<organism evidence="2 3">
    <name type="scientific">Planomonospora alba</name>
    <dbReference type="NCBI Taxonomy" id="161354"/>
    <lineage>
        <taxon>Bacteria</taxon>
        <taxon>Bacillati</taxon>
        <taxon>Actinomycetota</taxon>
        <taxon>Actinomycetes</taxon>
        <taxon>Streptosporangiales</taxon>
        <taxon>Streptosporangiaceae</taxon>
        <taxon>Planomonospora</taxon>
    </lineage>
</organism>
<feature type="compositionally biased region" description="Polar residues" evidence="1">
    <location>
        <begin position="1"/>
        <end position="10"/>
    </location>
</feature>
<evidence type="ECO:0000313" key="3">
    <source>
        <dbReference type="Proteomes" id="UP001500320"/>
    </source>
</evidence>
<comment type="caution">
    <text evidence="2">The sequence shown here is derived from an EMBL/GenBank/DDBJ whole genome shotgun (WGS) entry which is preliminary data.</text>
</comment>
<feature type="region of interest" description="Disordered" evidence="1">
    <location>
        <begin position="1"/>
        <end position="24"/>
    </location>
</feature>
<sequence length="94" mass="9610">MTAPMTSTRLGVSPPRLRGAAPGTGASCSGALLAGFLDARRERPAWRSLPGGRSPSGDDDPGLTTYELALTWGVLRNRNGGSGRFSLGTPATGP</sequence>
<keyword evidence="3" id="KW-1185">Reference proteome</keyword>